<dbReference type="Gene3D" id="3.30.70.20">
    <property type="match status" value="2"/>
</dbReference>
<keyword evidence="2" id="KW-0004">4Fe-4S</keyword>
<evidence type="ECO:0000313" key="9">
    <source>
        <dbReference type="EMBL" id="EFS93090.1"/>
    </source>
</evidence>
<keyword evidence="4" id="KW-0677">Repeat</keyword>
<evidence type="ECO:0000256" key="1">
    <source>
        <dbReference type="ARBA" id="ARBA00022448"/>
    </source>
</evidence>
<dbReference type="PANTHER" id="PTHR43177">
    <property type="entry name" value="PROTEIN NRFC"/>
    <property type="match status" value="1"/>
</dbReference>
<dbReference type="SUPFAM" id="SSF54862">
    <property type="entry name" value="4Fe-4S ferredoxins"/>
    <property type="match status" value="1"/>
</dbReference>
<evidence type="ECO:0000256" key="3">
    <source>
        <dbReference type="ARBA" id="ARBA00022723"/>
    </source>
</evidence>
<dbReference type="InterPro" id="IPR050954">
    <property type="entry name" value="ET_IronSulfur_Cluster-Binding"/>
</dbReference>
<gene>
    <name evidence="9" type="ORF">HMPREF9607_00723</name>
</gene>
<keyword evidence="10" id="KW-1185">Reference proteome</keyword>
<evidence type="ECO:0000256" key="6">
    <source>
        <dbReference type="ARBA" id="ARBA00023004"/>
    </source>
</evidence>
<keyword evidence="1" id="KW-0813">Transport</keyword>
<evidence type="ECO:0000256" key="7">
    <source>
        <dbReference type="ARBA" id="ARBA00023014"/>
    </source>
</evidence>
<accession>A0ABN0C7C7</accession>
<dbReference type="Proteomes" id="UP000003179">
    <property type="component" value="Unassembled WGS sequence"/>
</dbReference>
<keyword evidence="5" id="KW-0249">Electron transport</keyword>
<organism evidence="9 10">
    <name type="scientific">Cutibacterium modestum HL044PA1</name>
    <dbReference type="NCBI Taxonomy" id="765109"/>
    <lineage>
        <taxon>Bacteria</taxon>
        <taxon>Bacillati</taxon>
        <taxon>Actinomycetota</taxon>
        <taxon>Actinomycetes</taxon>
        <taxon>Propionibacteriales</taxon>
        <taxon>Propionibacteriaceae</taxon>
        <taxon>Cutibacterium</taxon>
        <taxon>Cutibacterium modestum</taxon>
    </lineage>
</organism>
<sequence length="160" mass="18142">MKVSWSDVPDDDVASTVFNEQHRISPNKSLENLKEPKDEYEPLHQEGAKYGFFFDQTLCTGCKACQIACTDKHDLPTGVRWRRVVEYAGGGWQTSGDTFSPSVFTYYTSISCNHCEDPIYMEVCPTTAMSRRDDGTVYVDQDKCVGCRYCEWACPYSAPQ</sequence>
<keyword evidence="7" id="KW-0411">Iron-sulfur</keyword>
<evidence type="ECO:0000256" key="2">
    <source>
        <dbReference type="ARBA" id="ARBA00022485"/>
    </source>
</evidence>
<feature type="domain" description="4Fe-4S ferredoxin-type" evidence="8">
    <location>
        <begin position="50"/>
        <end position="78"/>
    </location>
</feature>
<name>A0ABN0C7C7_9ACTN</name>
<evidence type="ECO:0000313" key="10">
    <source>
        <dbReference type="Proteomes" id="UP000003179"/>
    </source>
</evidence>
<dbReference type="CDD" id="cd16371">
    <property type="entry name" value="DMSOR_beta_like"/>
    <property type="match status" value="1"/>
</dbReference>
<keyword evidence="6" id="KW-0408">Iron</keyword>
<reference evidence="9" key="1">
    <citation type="submission" date="2010-08" db="EMBL/GenBank/DDBJ databases">
        <authorList>
            <person name="Weinstock G."/>
            <person name="Sodergren E."/>
            <person name="Clifton S."/>
            <person name="Fulton L."/>
            <person name="Fulton B."/>
            <person name="Courtney L."/>
            <person name="Fronick C."/>
            <person name="Harrison M."/>
            <person name="Strong C."/>
            <person name="Farmer C."/>
            <person name="Delahaunty K."/>
            <person name="Markovic C."/>
            <person name="Hall O."/>
            <person name="Minx P."/>
            <person name="Tomlinson C."/>
            <person name="Mitreva M."/>
            <person name="Hou S."/>
            <person name="Chen J."/>
            <person name="Wollam A."/>
            <person name="Pepin K.H."/>
            <person name="Johnson M."/>
            <person name="Bhonagiri V."/>
            <person name="Zhang X."/>
            <person name="Suruliraj S."/>
            <person name="Warren W."/>
            <person name="Chinwalla A."/>
            <person name="Mardis E.R."/>
            <person name="Wilson R.K."/>
        </authorList>
    </citation>
    <scope>NUCLEOTIDE SEQUENCE [LARGE SCALE GENOMIC DNA]</scope>
    <source>
        <strain evidence="9">HL044PA1</strain>
    </source>
</reference>
<dbReference type="PROSITE" id="PS00198">
    <property type="entry name" value="4FE4S_FER_1"/>
    <property type="match status" value="1"/>
</dbReference>
<dbReference type="InterPro" id="IPR017896">
    <property type="entry name" value="4Fe4S_Fe-S-bd"/>
</dbReference>
<proteinExistence type="predicted"/>
<dbReference type="Pfam" id="PF13247">
    <property type="entry name" value="Fer4_11"/>
    <property type="match status" value="1"/>
</dbReference>
<evidence type="ECO:0000256" key="4">
    <source>
        <dbReference type="ARBA" id="ARBA00022737"/>
    </source>
</evidence>
<dbReference type="PROSITE" id="PS51379">
    <property type="entry name" value="4FE4S_FER_2"/>
    <property type="match status" value="2"/>
</dbReference>
<comment type="caution">
    <text evidence="9">The sequence shown here is derived from an EMBL/GenBank/DDBJ whole genome shotgun (WGS) entry which is preliminary data.</text>
</comment>
<evidence type="ECO:0000256" key="5">
    <source>
        <dbReference type="ARBA" id="ARBA00022982"/>
    </source>
</evidence>
<dbReference type="InterPro" id="IPR017900">
    <property type="entry name" value="4Fe4S_Fe_S_CS"/>
</dbReference>
<dbReference type="EMBL" id="ADZU01000013">
    <property type="protein sequence ID" value="EFS93090.1"/>
    <property type="molecule type" value="Genomic_DNA"/>
</dbReference>
<dbReference type="PANTHER" id="PTHR43177:SF5">
    <property type="entry name" value="ANAEROBIC DIMETHYL SULFOXIDE REDUCTASE CHAIN B-RELATED"/>
    <property type="match status" value="1"/>
</dbReference>
<keyword evidence="3" id="KW-0479">Metal-binding</keyword>
<evidence type="ECO:0000259" key="8">
    <source>
        <dbReference type="PROSITE" id="PS51379"/>
    </source>
</evidence>
<protein>
    <submittedName>
        <fullName evidence="9">Dimethylsulfoxide reductase, chain B</fullName>
    </submittedName>
</protein>
<feature type="domain" description="4Fe-4S ferredoxin-type" evidence="8">
    <location>
        <begin position="135"/>
        <end position="160"/>
    </location>
</feature>